<evidence type="ECO:0000259" key="6">
    <source>
        <dbReference type="PROSITE" id="PS51296"/>
    </source>
</evidence>
<keyword evidence="2" id="KW-0479">Metal-binding</keyword>
<keyword evidence="8" id="KW-1185">Reference proteome</keyword>
<dbReference type="PROSITE" id="PS51296">
    <property type="entry name" value="RIESKE"/>
    <property type="match status" value="1"/>
</dbReference>
<evidence type="ECO:0000256" key="2">
    <source>
        <dbReference type="ARBA" id="ARBA00022723"/>
    </source>
</evidence>
<evidence type="ECO:0000256" key="1">
    <source>
        <dbReference type="ARBA" id="ARBA00022714"/>
    </source>
</evidence>
<dbReference type="InterPro" id="IPR017941">
    <property type="entry name" value="Rieske_2Fe-2S"/>
</dbReference>
<dbReference type="InterPro" id="IPR050584">
    <property type="entry name" value="Cholesterol_7-desaturase"/>
</dbReference>
<dbReference type="CDD" id="cd03469">
    <property type="entry name" value="Rieske_RO_Alpha_N"/>
    <property type="match status" value="1"/>
</dbReference>
<proteinExistence type="predicted"/>
<dbReference type="InterPro" id="IPR044043">
    <property type="entry name" value="VanA_C_cat"/>
</dbReference>
<feature type="domain" description="Rieske" evidence="6">
    <location>
        <begin position="19"/>
        <end position="122"/>
    </location>
</feature>
<dbReference type="GO" id="GO:0004497">
    <property type="term" value="F:monooxygenase activity"/>
    <property type="evidence" value="ECO:0007669"/>
    <property type="project" value="UniProtKB-KW"/>
</dbReference>
<sequence length="335" mass="38279">MKAEDELFFNDDPRLSKGFLPVAYSQEIDESLKVFEVLSNEFVLTRINGTVHAYLDRCPHRRARLSLGHCEDGVITCAYHGWRFNAKGSCIEIPALPQGPISEKAKLTVPYRVVEKFGVVFIALERPVAPPPEVKEADLSDFLEGTIAPFEERVSVGLMADNFLDVAHFPFVHRSTFGDSTDDSKAEFQVTRKDHGFEAIYEHWFINREDPLAASGLRPLRQRRRLTYRYFAPLSLTLTIDFLDSGGRNVIGFFLCPSSRDKARVLSKLWRNDLTEESFMKEAVAFEEKIIEEDLLVQRSYRELALPLNPSAELHTTADRVTTTFRRVLKEFLEA</sequence>
<dbReference type="InterPro" id="IPR036922">
    <property type="entry name" value="Rieske_2Fe-2S_sf"/>
</dbReference>
<dbReference type="RefSeq" id="WP_072790340.1">
    <property type="nucleotide sequence ID" value="NZ_FQUL01000017.1"/>
</dbReference>
<dbReference type="Gene3D" id="2.102.10.10">
    <property type="entry name" value="Rieske [2Fe-2S] iron-sulphur domain"/>
    <property type="match status" value="1"/>
</dbReference>
<dbReference type="Proteomes" id="UP000184295">
    <property type="component" value="Unassembled WGS sequence"/>
</dbReference>
<dbReference type="AlphaFoldDB" id="A0A1M4VL54"/>
<dbReference type="Gene3D" id="3.90.380.10">
    <property type="entry name" value="Naphthalene 1,2-dioxygenase Alpha Subunit, Chain A, domain 1"/>
    <property type="match status" value="1"/>
</dbReference>
<accession>A0A1M4VL54</accession>
<evidence type="ECO:0000256" key="5">
    <source>
        <dbReference type="ARBA" id="ARBA00023014"/>
    </source>
</evidence>
<evidence type="ECO:0000256" key="4">
    <source>
        <dbReference type="ARBA" id="ARBA00023004"/>
    </source>
</evidence>
<dbReference type="SUPFAM" id="SSF55961">
    <property type="entry name" value="Bet v1-like"/>
    <property type="match status" value="1"/>
</dbReference>
<dbReference type="PANTHER" id="PTHR21266">
    <property type="entry name" value="IRON-SULFUR DOMAIN CONTAINING PROTEIN"/>
    <property type="match status" value="1"/>
</dbReference>
<keyword evidence="7" id="KW-0489">Methyltransferase</keyword>
<keyword evidence="7" id="KW-0808">Transferase</keyword>
<evidence type="ECO:0000313" key="8">
    <source>
        <dbReference type="Proteomes" id="UP000184295"/>
    </source>
</evidence>
<keyword evidence="5" id="KW-0411">Iron-sulfur</keyword>
<organism evidence="7 8">
    <name type="scientific">Ferrithrix thermotolerans DSM 19514</name>
    <dbReference type="NCBI Taxonomy" id="1121881"/>
    <lineage>
        <taxon>Bacteria</taxon>
        <taxon>Bacillati</taxon>
        <taxon>Actinomycetota</taxon>
        <taxon>Acidimicrobiia</taxon>
        <taxon>Acidimicrobiales</taxon>
        <taxon>Acidimicrobiaceae</taxon>
        <taxon>Ferrithrix</taxon>
    </lineage>
</organism>
<dbReference type="PANTHER" id="PTHR21266:SF60">
    <property type="entry name" value="3-KETOSTEROID-9-ALPHA-MONOOXYGENASE, OXYGENASE COMPONENT"/>
    <property type="match status" value="1"/>
</dbReference>
<dbReference type="STRING" id="1121881.SAMN02745225_01361"/>
<dbReference type="GO" id="GO:0051537">
    <property type="term" value="F:2 iron, 2 sulfur cluster binding"/>
    <property type="evidence" value="ECO:0007669"/>
    <property type="project" value="UniProtKB-KW"/>
</dbReference>
<keyword evidence="1" id="KW-0001">2Fe-2S</keyword>
<dbReference type="Pfam" id="PF00355">
    <property type="entry name" value="Rieske"/>
    <property type="match status" value="1"/>
</dbReference>
<protein>
    <submittedName>
        <fullName evidence="7">Vanillate O-demethylase monooxygenase subunit</fullName>
    </submittedName>
</protein>
<keyword evidence="7" id="KW-0503">Monooxygenase</keyword>
<keyword evidence="3" id="KW-0560">Oxidoreductase</keyword>
<gene>
    <name evidence="7" type="ORF">SAMN02745225_01361</name>
</gene>
<dbReference type="SUPFAM" id="SSF50022">
    <property type="entry name" value="ISP domain"/>
    <property type="match status" value="1"/>
</dbReference>
<dbReference type="GO" id="GO:0032259">
    <property type="term" value="P:methylation"/>
    <property type="evidence" value="ECO:0007669"/>
    <property type="project" value="UniProtKB-KW"/>
</dbReference>
<name>A0A1M4VL54_9ACTN</name>
<dbReference type="Pfam" id="PF19112">
    <property type="entry name" value="VanA_C"/>
    <property type="match status" value="1"/>
</dbReference>
<dbReference type="GO" id="GO:0008168">
    <property type="term" value="F:methyltransferase activity"/>
    <property type="evidence" value="ECO:0007669"/>
    <property type="project" value="UniProtKB-KW"/>
</dbReference>
<evidence type="ECO:0000256" key="3">
    <source>
        <dbReference type="ARBA" id="ARBA00023002"/>
    </source>
</evidence>
<dbReference type="GO" id="GO:0046872">
    <property type="term" value="F:metal ion binding"/>
    <property type="evidence" value="ECO:0007669"/>
    <property type="project" value="UniProtKB-KW"/>
</dbReference>
<reference evidence="8" key="1">
    <citation type="submission" date="2016-11" db="EMBL/GenBank/DDBJ databases">
        <authorList>
            <person name="Varghese N."/>
            <person name="Submissions S."/>
        </authorList>
    </citation>
    <scope>NUCLEOTIDE SEQUENCE [LARGE SCALE GENOMIC DNA]</scope>
    <source>
        <strain evidence="8">DSM 19514</strain>
    </source>
</reference>
<keyword evidence="4" id="KW-0408">Iron</keyword>
<dbReference type="EMBL" id="FQUL01000017">
    <property type="protein sequence ID" value="SHE69771.1"/>
    <property type="molecule type" value="Genomic_DNA"/>
</dbReference>
<evidence type="ECO:0000313" key="7">
    <source>
        <dbReference type="EMBL" id="SHE69771.1"/>
    </source>
</evidence>
<dbReference type="GO" id="GO:0016705">
    <property type="term" value="F:oxidoreductase activity, acting on paired donors, with incorporation or reduction of molecular oxygen"/>
    <property type="evidence" value="ECO:0007669"/>
    <property type="project" value="UniProtKB-ARBA"/>
</dbReference>